<dbReference type="GO" id="GO:0005886">
    <property type="term" value="C:plasma membrane"/>
    <property type="evidence" value="ECO:0007669"/>
    <property type="project" value="UniProtKB-SubCell"/>
</dbReference>
<organism evidence="8 9">
    <name type="scientific">Desulfatibacillum alkenivorans DSM 16219</name>
    <dbReference type="NCBI Taxonomy" id="1121393"/>
    <lineage>
        <taxon>Bacteria</taxon>
        <taxon>Pseudomonadati</taxon>
        <taxon>Thermodesulfobacteriota</taxon>
        <taxon>Desulfobacteria</taxon>
        <taxon>Desulfobacterales</taxon>
        <taxon>Desulfatibacillaceae</taxon>
        <taxon>Desulfatibacillum</taxon>
    </lineage>
</organism>
<keyword evidence="6" id="KW-0472">Membrane</keyword>
<comment type="subunit">
    <text evidence="6">The complex is composed of six subunits: RnfA, RnfB, RnfC, RnfD, RnfE and RnfG.</text>
</comment>
<dbReference type="Pfam" id="PF04205">
    <property type="entry name" value="FMN_bind"/>
    <property type="match status" value="1"/>
</dbReference>
<evidence type="ECO:0000313" key="9">
    <source>
        <dbReference type="Proteomes" id="UP000183994"/>
    </source>
</evidence>
<comment type="cofactor">
    <cofactor evidence="6">
        <name>FMN</name>
        <dbReference type="ChEBI" id="CHEBI:58210"/>
    </cofactor>
</comment>
<evidence type="ECO:0000256" key="2">
    <source>
        <dbReference type="ARBA" id="ARBA00022553"/>
    </source>
</evidence>
<proteinExistence type="inferred from homology"/>
<gene>
    <name evidence="6" type="primary">rnfG</name>
    <name evidence="8" type="ORF">SAMN02745216_01915</name>
</gene>
<reference evidence="9" key="1">
    <citation type="submission" date="2016-11" db="EMBL/GenBank/DDBJ databases">
        <authorList>
            <person name="Varghese N."/>
            <person name="Submissions S."/>
        </authorList>
    </citation>
    <scope>NUCLEOTIDE SEQUENCE [LARGE SCALE GENOMIC DNA]</scope>
    <source>
        <strain evidence="9">DSM 16219</strain>
    </source>
</reference>
<dbReference type="NCBIfam" id="NF045876">
    <property type="entry name" value="RnfG_DVU2794"/>
    <property type="match status" value="1"/>
</dbReference>
<dbReference type="SMART" id="SM00900">
    <property type="entry name" value="FMN_bind"/>
    <property type="match status" value="1"/>
</dbReference>
<comment type="similarity">
    <text evidence="6">Belongs to the RnfG family.</text>
</comment>
<evidence type="ECO:0000256" key="4">
    <source>
        <dbReference type="ARBA" id="ARBA00022643"/>
    </source>
</evidence>
<feature type="domain" description="FMN-binding" evidence="7">
    <location>
        <begin position="96"/>
        <end position="184"/>
    </location>
</feature>
<protein>
    <recommendedName>
        <fullName evidence="6">Ion-translocating oxidoreductase complex subunit G</fullName>
        <ecNumber evidence="6">7.-.-.-</ecNumber>
    </recommendedName>
    <alternativeName>
        <fullName evidence="6">Rnf electron transport complex subunit G</fullName>
    </alternativeName>
</protein>
<comment type="subcellular location">
    <subcellularLocation>
        <location evidence="6">Cell membrane</location>
        <topology evidence="6">Single-pass membrane protein</topology>
    </subcellularLocation>
</comment>
<keyword evidence="2 6" id="KW-0597">Phosphoprotein</keyword>
<keyword evidence="1 6" id="KW-0813">Transport</keyword>
<sequence length="198" mass="21019">MNDMVKMVVVLTLLAAASGFLLSFAEQKTAPLIEMQVLNNEQWPTLQTIFKDADNLDTLVDQRFKIDLGDDENVTIFPGVYNGEPKAVAFEAKSTGFGGPLGVMVAVNLDTDEMVAIGVTVSQETPGFGSRAKDEPDLANQFKGLGLLQSFSVKADGGDIDAITGATVTSRAVCAAVTSAGETYKSIKPEILEKVKAI</sequence>
<dbReference type="GO" id="GO:0022900">
    <property type="term" value="P:electron transport chain"/>
    <property type="evidence" value="ECO:0007669"/>
    <property type="project" value="UniProtKB-UniRule"/>
</dbReference>
<dbReference type="PIRSF" id="PIRSF006091">
    <property type="entry name" value="E_trnsport_RnfG"/>
    <property type="match status" value="1"/>
</dbReference>
<keyword evidence="6" id="KW-1003">Cell membrane</keyword>
<keyword evidence="6" id="KW-0812">Transmembrane</keyword>
<dbReference type="STRING" id="1121393.SAMN02745216_01915"/>
<evidence type="ECO:0000256" key="1">
    <source>
        <dbReference type="ARBA" id="ARBA00022448"/>
    </source>
</evidence>
<evidence type="ECO:0000256" key="5">
    <source>
        <dbReference type="ARBA" id="ARBA00022982"/>
    </source>
</evidence>
<evidence type="ECO:0000256" key="6">
    <source>
        <dbReference type="HAMAP-Rule" id="MF_00479"/>
    </source>
</evidence>
<accession>A0A1M6KJB2</accession>
<dbReference type="InterPro" id="IPR007329">
    <property type="entry name" value="FMN-bd"/>
</dbReference>
<evidence type="ECO:0000256" key="3">
    <source>
        <dbReference type="ARBA" id="ARBA00022630"/>
    </source>
</evidence>
<name>A0A1M6KJB2_9BACT</name>
<dbReference type="HAMAP" id="MF_00479">
    <property type="entry name" value="RsxG_RnfG"/>
    <property type="match status" value="1"/>
</dbReference>
<dbReference type="RefSeq" id="WP_073475253.1">
    <property type="nucleotide sequence ID" value="NZ_FQZU01000009.1"/>
</dbReference>
<dbReference type="AlphaFoldDB" id="A0A1M6KJB2"/>
<comment type="function">
    <text evidence="6">Part of a membrane-bound complex that couples electron transfer with translocation of ions across the membrane.</text>
</comment>
<dbReference type="PANTHER" id="PTHR36118">
    <property type="entry name" value="ION-TRANSLOCATING OXIDOREDUCTASE COMPLEX SUBUNIT G"/>
    <property type="match status" value="1"/>
</dbReference>
<keyword evidence="9" id="KW-1185">Reference proteome</keyword>
<keyword evidence="3 6" id="KW-0285">Flavoprotein</keyword>
<dbReference type="InterPro" id="IPR010209">
    <property type="entry name" value="Ion_transpt_RnfG/RsxG"/>
</dbReference>
<keyword evidence="5 6" id="KW-0249">Electron transport</keyword>
<dbReference type="GO" id="GO:0010181">
    <property type="term" value="F:FMN binding"/>
    <property type="evidence" value="ECO:0007669"/>
    <property type="project" value="InterPro"/>
</dbReference>
<feature type="modified residue" description="FMN phosphoryl threonine" evidence="6">
    <location>
        <position position="167"/>
    </location>
</feature>
<dbReference type="PANTHER" id="PTHR36118:SF1">
    <property type="entry name" value="ION-TRANSLOCATING OXIDOREDUCTASE COMPLEX SUBUNIT G"/>
    <property type="match status" value="1"/>
</dbReference>
<keyword evidence="6" id="KW-1133">Transmembrane helix</keyword>
<dbReference type="OrthoDB" id="9787579at2"/>
<evidence type="ECO:0000259" key="7">
    <source>
        <dbReference type="SMART" id="SM00900"/>
    </source>
</evidence>
<keyword evidence="6" id="KW-1278">Translocase</keyword>
<dbReference type="EMBL" id="FQZU01000009">
    <property type="protein sequence ID" value="SHJ59015.1"/>
    <property type="molecule type" value="Genomic_DNA"/>
</dbReference>
<evidence type="ECO:0000313" key="8">
    <source>
        <dbReference type="EMBL" id="SHJ59015.1"/>
    </source>
</evidence>
<keyword evidence="4 6" id="KW-0288">FMN</keyword>
<dbReference type="EC" id="7.-.-.-" evidence="6"/>
<dbReference type="GO" id="GO:0009055">
    <property type="term" value="F:electron transfer activity"/>
    <property type="evidence" value="ECO:0007669"/>
    <property type="project" value="InterPro"/>
</dbReference>
<dbReference type="Proteomes" id="UP000183994">
    <property type="component" value="Unassembled WGS sequence"/>
</dbReference>